<feature type="coiled-coil region" evidence="2">
    <location>
        <begin position="355"/>
        <end position="382"/>
    </location>
</feature>
<dbReference type="GO" id="GO:0003677">
    <property type="term" value="F:DNA binding"/>
    <property type="evidence" value="ECO:0007669"/>
    <property type="project" value="InterPro"/>
</dbReference>
<dbReference type="InterPro" id="IPR011990">
    <property type="entry name" value="TPR-like_helical_dom_sf"/>
</dbReference>
<keyword evidence="2" id="KW-0175">Coiled coil</keyword>
<gene>
    <name evidence="4" type="ORF">HNP36_000717</name>
</gene>
<organism evidence="4 5">
    <name type="scientific">Chryseobacterium shigense</name>
    <dbReference type="NCBI Taxonomy" id="297244"/>
    <lineage>
        <taxon>Bacteria</taxon>
        <taxon>Pseudomonadati</taxon>
        <taxon>Bacteroidota</taxon>
        <taxon>Flavobacteriia</taxon>
        <taxon>Flavobacteriales</taxon>
        <taxon>Weeksellaceae</taxon>
        <taxon>Chryseobacterium group</taxon>
        <taxon>Chryseobacterium</taxon>
    </lineage>
</organism>
<dbReference type="SMART" id="SM00028">
    <property type="entry name" value="TPR"/>
    <property type="match status" value="3"/>
</dbReference>
<dbReference type="PANTHER" id="PTHR10098">
    <property type="entry name" value="RAPSYN-RELATED"/>
    <property type="match status" value="1"/>
</dbReference>
<dbReference type="RefSeq" id="WP_184160338.1">
    <property type="nucleotide sequence ID" value="NZ_JACHLC010000001.1"/>
</dbReference>
<name>A0A841MYP1_9FLAO</name>
<evidence type="ECO:0000313" key="5">
    <source>
        <dbReference type="Proteomes" id="UP000589738"/>
    </source>
</evidence>
<dbReference type="InterPro" id="IPR019734">
    <property type="entry name" value="TPR_rpt"/>
</dbReference>
<dbReference type="SUPFAM" id="SSF46894">
    <property type="entry name" value="C-terminal effector domain of the bipartite response regulators"/>
    <property type="match status" value="1"/>
</dbReference>
<dbReference type="AlphaFoldDB" id="A0A841MYP1"/>
<dbReference type="InterPro" id="IPR016032">
    <property type="entry name" value="Sig_transdc_resp-reg_C-effctor"/>
</dbReference>
<keyword evidence="1" id="KW-0802">TPR repeat</keyword>
<dbReference type="PROSITE" id="PS50005">
    <property type="entry name" value="TPR"/>
    <property type="match status" value="2"/>
</dbReference>
<evidence type="ECO:0000313" key="4">
    <source>
        <dbReference type="EMBL" id="MBB6369664.1"/>
    </source>
</evidence>
<dbReference type="SUPFAM" id="SSF48452">
    <property type="entry name" value="TPR-like"/>
    <property type="match status" value="1"/>
</dbReference>
<proteinExistence type="predicted"/>
<feature type="repeat" description="TPR" evidence="1">
    <location>
        <begin position="226"/>
        <end position="259"/>
    </location>
</feature>
<keyword evidence="3" id="KW-0472">Membrane</keyword>
<dbReference type="Proteomes" id="UP000589738">
    <property type="component" value="Unassembled WGS sequence"/>
</dbReference>
<evidence type="ECO:0000256" key="3">
    <source>
        <dbReference type="SAM" id="Phobius"/>
    </source>
</evidence>
<keyword evidence="3" id="KW-0812">Transmembrane</keyword>
<feature type="repeat" description="TPR" evidence="1">
    <location>
        <begin position="108"/>
        <end position="141"/>
    </location>
</feature>
<keyword evidence="3" id="KW-1133">Transmembrane helix</keyword>
<keyword evidence="5" id="KW-1185">Reference proteome</keyword>
<dbReference type="GO" id="GO:0006355">
    <property type="term" value="P:regulation of DNA-templated transcription"/>
    <property type="evidence" value="ECO:0007669"/>
    <property type="project" value="InterPro"/>
</dbReference>
<reference evidence="4 5" key="1">
    <citation type="submission" date="2020-08" db="EMBL/GenBank/DDBJ databases">
        <title>Functional genomics of gut bacteria from endangered species of beetles.</title>
        <authorList>
            <person name="Carlos-Shanley C."/>
        </authorList>
    </citation>
    <scope>NUCLEOTIDE SEQUENCE [LARGE SCALE GENOMIC DNA]</scope>
    <source>
        <strain evidence="4 5">S00136</strain>
    </source>
</reference>
<accession>A0A841MYP1</accession>
<sequence>MYSRKLLVIVTVLFLGFCFGQNTKKELDSLFVNNVSRLFNDGKLKESLALCEKLIEGYEKIDEKKEVVKVYVFAANINTNLFEIKESLKYLDIALIKNSDLNNPAIEARIYAELGRNYKILGFRDKAIENYNQGLSIAKTLPVQNVKSILKYIYSARGVIYEEENNIKAFEGDLYRAHKLAPDVYTSARLAKFFISYKKNLDSAKYYLDFGKKLYRKNITPLFQYSVLQRNYGRYFFELQDYTKAIALYEESLSISRKLNKPQDIKDTHKLLFDAYKAMQNEKKAVENIEIYTRINDSLVNETRRVQGIPVERFIKEKEVHTEKSKNRFYVIIGAIIALFLAVYIFTRKKYNSRRKESDNLINIKEEENQQLQQKVNESFDDIIQLAKNNSPEFFTRFQEVYPEVISELLKINSKLRVSELTLCAFIYLGFNTKDIAAFTFRTISTVRNRKHNLRTKLNIPIEESTELWFKNISNKLY</sequence>
<evidence type="ECO:0000256" key="2">
    <source>
        <dbReference type="SAM" id="Coils"/>
    </source>
</evidence>
<dbReference type="EMBL" id="JACHLC010000001">
    <property type="protein sequence ID" value="MBB6369664.1"/>
    <property type="molecule type" value="Genomic_DNA"/>
</dbReference>
<protein>
    <submittedName>
        <fullName evidence="4">Tetratricopeptide (TPR) repeat protein</fullName>
    </submittedName>
</protein>
<comment type="caution">
    <text evidence="4">The sequence shown here is derived from an EMBL/GenBank/DDBJ whole genome shotgun (WGS) entry which is preliminary data.</text>
</comment>
<dbReference type="Gene3D" id="1.25.40.10">
    <property type="entry name" value="Tetratricopeptide repeat domain"/>
    <property type="match status" value="2"/>
</dbReference>
<evidence type="ECO:0000256" key="1">
    <source>
        <dbReference type="PROSITE-ProRule" id="PRU00339"/>
    </source>
</evidence>
<feature type="transmembrane region" description="Helical" evidence="3">
    <location>
        <begin position="329"/>
        <end position="347"/>
    </location>
</feature>